<keyword evidence="2" id="KW-1185">Reference proteome</keyword>
<dbReference type="Proteomes" id="UP000276133">
    <property type="component" value="Unassembled WGS sequence"/>
</dbReference>
<organism evidence="1 2">
    <name type="scientific">Brachionus plicatilis</name>
    <name type="common">Marine rotifer</name>
    <name type="synonym">Brachionus muelleri</name>
    <dbReference type="NCBI Taxonomy" id="10195"/>
    <lineage>
        <taxon>Eukaryota</taxon>
        <taxon>Metazoa</taxon>
        <taxon>Spiralia</taxon>
        <taxon>Gnathifera</taxon>
        <taxon>Rotifera</taxon>
        <taxon>Eurotatoria</taxon>
        <taxon>Monogononta</taxon>
        <taxon>Pseudotrocha</taxon>
        <taxon>Ploima</taxon>
        <taxon>Brachionidae</taxon>
        <taxon>Brachionus</taxon>
    </lineage>
</organism>
<comment type="caution">
    <text evidence="1">The sequence shown here is derived from an EMBL/GenBank/DDBJ whole genome shotgun (WGS) entry which is preliminary data.</text>
</comment>
<name>A0A3M7T6G0_BRAPC</name>
<gene>
    <name evidence="1" type="ORF">BpHYR1_028865</name>
</gene>
<dbReference type="EMBL" id="REGN01000198">
    <property type="protein sequence ID" value="RNA43644.1"/>
    <property type="molecule type" value="Genomic_DNA"/>
</dbReference>
<evidence type="ECO:0000313" key="1">
    <source>
        <dbReference type="EMBL" id="RNA43644.1"/>
    </source>
</evidence>
<reference evidence="1 2" key="1">
    <citation type="journal article" date="2018" name="Sci. Rep.">
        <title>Genomic signatures of local adaptation to the degree of environmental predictability in rotifers.</title>
        <authorList>
            <person name="Franch-Gras L."/>
            <person name="Hahn C."/>
            <person name="Garcia-Roger E.M."/>
            <person name="Carmona M.J."/>
            <person name="Serra M."/>
            <person name="Gomez A."/>
        </authorList>
    </citation>
    <scope>NUCLEOTIDE SEQUENCE [LARGE SCALE GENOMIC DNA]</scope>
    <source>
        <strain evidence="1">HYR1</strain>
    </source>
</reference>
<sequence length="90" mass="10807">MNEKDWIILKMTWSSTNWRTFWFDVKIKNNFGVNINIFYHSSRKRILIDPIDMLSIKNAFDKRKKRTLFDGTSRGLITHFMHFHGANSLN</sequence>
<proteinExistence type="predicted"/>
<evidence type="ECO:0000313" key="2">
    <source>
        <dbReference type="Proteomes" id="UP000276133"/>
    </source>
</evidence>
<accession>A0A3M7T6G0</accession>
<dbReference type="AlphaFoldDB" id="A0A3M7T6G0"/>
<protein>
    <submittedName>
        <fullName evidence="1">Uncharacterized protein</fullName>
    </submittedName>
</protein>